<reference evidence="3" key="1">
    <citation type="journal article" date="2011" name="Proc. Natl. Acad. Sci. U.S.A.">
        <title>Obligate biotrophy features unraveled by the genomic analysis of rust fungi.</title>
        <authorList>
            <person name="Duplessis S."/>
            <person name="Cuomo C.A."/>
            <person name="Lin Y.-C."/>
            <person name="Aerts A."/>
            <person name="Tisserant E."/>
            <person name="Veneault-Fourrey C."/>
            <person name="Joly D.L."/>
            <person name="Hacquard S."/>
            <person name="Amselem J."/>
            <person name="Cantarel B.L."/>
            <person name="Chiu R."/>
            <person name="Coutinho P.M."/>
            <person name="Feau N."/>
            <person name="Field M."/>
            <person name="Frey P."/>
            <person name="Gelhaye E."/>
            <person name="Goldberg J."/>
            <person name="Grabherr M.G."/>
            <person name="Kodira C.D."/>
            <person name="Kohler A."/>
            <person name="Kuees U."/>
            <person name="Lindquist E.A."/>
            <person name="Lucas S.M."/>
            <person name="Mago R."/>
            <person name="Mauceli E."/>
            <person name="Morin E."/>
            <person name="Murat C."/>
            <person name="Pangilinan J.L."/>
            <person name="Park R."/>
            <person name="Pearson M."/>
            <person name="Quesneville H."/>
            <person name="Rouhier N."/>
            <person name="Sakthikumar S."/>
            <person name="Salamov A.A."/>
            <person name="Schmutz J."/>
            <person name="Selles B."/>
            <person name="Shapiro H."/>
            <person name="Tanguay P."/>
            <person name="Tuskan G.A."/>
            <person name="Henrissat B."/>
            <person name="Van de Peer Y."/>
            <person name="Rouze P."/>
            <person name="Ellis J.G."/>
            <person name="Dodds P.N."/>
            <person name="Schein J.E."/>
            <person name="Zhong S."/>
            <person name="Hamelin R.C."/>
            <person name="Grigoriev I.V."/>
            <person name="Szabo L.J."/>
            <person name="Martin F."/>
        </authorList>
    </citation>
    <scope>NUCLEOTIDE SEQUENCE [LARGE SCALE GENOMIC DNA]</scope>
    <source>
        <strain evidence="3">98AG31 / pathotype 3-4-7</strain>
    </source>
</reference>
<evidence type="ECO:0000313" key="2">
    <source>
        <dbReference type="EMBL" id="EGG07708.1"/>
    </source>
</evidence>
<dbReference type="RefSeq" id="XP_007409040.1">
    <property type="nucleotide sequence ID" value="XM_007408978.1"/>
</dbReference>
<accession>F4RJ61</accession>
<sequence>MSAGKYSENAIPKPDHKAKKTFSLPLDRPSFKTFIDDNNILDDEGYPLFPNGNTVFVRQTAEPKVTNWGTFGFAYTSSGGGRSKGPPDWRTVRYTCLGVIIGMVEQSGWGIIQHSGVHQHRWPRRGKPDKLSLEKFGKKVVENPEIGPLRHKVGRAPAGKQELVTASNIHHAFGNLHRTGYYRRKLLQAAGVIPEKSLPGAAGNFILDMELWSGLNEPRVGSPKPFALKSLWMEKRCSHPYP</sequence>
<organism evidence="3">
    <name type="scientific">Melampsora larici-populina (strain 98AG31 / pathotype 3-4-7)</name>
    <name type="common">Poplar leaf rust fungus</name>
    <dbReference type="NCBI Taxonomy" id="747676"/>
    <lineage>
        <taxon>Eukaryota</taxon>
        <taxon>Fungi</taxon>
        <taxon>Dikarya</taxon>
        <taxon>Basidiomycota</taxon>
        <taxon>Pucciniomycotina</taxon>
        <taxon>Pucciniomycetes</taxon>
        <taxon>Pucciniales</taxon>
        <taxon>Melampsoraceae</taxon>
        <taxon>Melampsora</taxon>
    </lineage>
</organism>
<dbReference type="AlphaFoldDB" id="F4RJ61"/>
<proteinExistence type="predicted"/>
<evidence type="ECO:0000256" key="1">
    <source>
        <dbReference type="SAM" id="MobiDB-lite"/>
    </source>
</evidence>
<gene>
    <name evidence="2" type="ORF">MELLADRAFT_85557</name>
</gene>
<dbReference type="KEGG" id="mlr:MELLADRAFT_85557"/>
<name>F4RJ61_MELLP</name>
<dbReference type="Proteomes" id="UP000001072">
    <property type="component" value="Unassembled WGS sequence"/>
</dbReference>
<evidence type="ECO:0000313" key="3">
    <source>
        <dbReference type="Proteomes" id="UP000001072"/>
    </source>
</evidence>
<feature type="region of interest" description="Disordered" evidence="1">
    <location>
        <begin position="1"/>
        <end position="22"/>
    </location>
</feature>
<dbReference type="OrthoDB" id="2506845at2759"/>
<protein>
    <submittedName>
        <fullName evidence="2">Uncharacterized protein</fullName>
    </submittedName>
</protein>
<dbReference type="HOGENOM" id="CLU_1147401_0_0_1"/>
<dbReference type="GeneID" id="18933878"/>
<dbReference type="InParanoid" id="F4RJ61"/>
<keyword evidence="3" id="KW-1185">Reference proteome</keyword>
<dbReference type="EMBL" id="GL883103">
    <property type="protein sequence ID" value="EGG07708.1"/>
    <property type="molecule type" value="Genomic_DNA"/>
</dbReference>
<dbReference type="VEuPathDB" id="FungiDB:MELLADRAFT_85557"/>